<dbReference type="GO" id="GO:0016020">
    <property type="term" value="C:membrane"/>
    <property type="evidence" value="ECO:0007669"/>
    <property type="project" value="GOC"/>
</dbReference>
<keyword evidence="2" id="KW-1133">Transmembrane helix</keyword>
<evidence type="ECO:0000313" key="3">
    <source>
        <dbReference type="EMBL" id="KAK5110531.1"/>
    </source>
</evidence>
<evidence type="ECO:0000256" key="1">
    <source>
        <dbReference type="ARBA" id="ARBA00023136"/>
    </source>
</evidence>
<dbReference type="PANTHER" id="PTHR13315:SF1">
    <property type="entry name" value="PROTEIN TED1"/>
    <property type="match status" value="1"/>
</dbReference>
<dbReference type="EMBL" id="JAVRRL010000048">
    <property type="protein sequence ID" value="KAK5110531.1"/>
    <property type="molecule type" value="Genomic_DNA"/>
</dbReference>
<dbReference type="InterPro" id="IPR033308">
    <property type="entry name" value="PGAP5/Cdc1/Ted1"/>
</dbReference>
<organism evidence="3 4">
    <name type="scientific">Meristemomyces frigidus</name>
    <dbReference type="NCBI Taxonomy" id="1508187"/>
    <lineage>
        <taxon>Eukaryota</taxon>
        <taxon>Fungi</taxon>
        <taxon>Dikarya</taxon>
        <taxon>Ascomycota</taxon>
        <taxon>Pezizomycotina</taxon>
        <taxon>Dothideomycetes</taxon>
        <taxon>Dothideomycetidae</taxon>
        <taxon>Mycosphaerellales</taxon>
        <taxon>Teratosphaeriaceae</taxon>
        <taxon>Meristemomyces</taxon>
    </lineage>
</organism>
<evidence type="ECO:0000313" key="4">
    <source>
        <dbReference type="Proteomes" id="UP001310890"/>
    </source>
</evidence>
<keyword evidence="1 2" id="KW-0472">Membrane</keyword>
<feature type="transmembrane region" description="Helical" evidence="2">
    <location>
        <begin position="465"/>
        <end position="489"/>
    </location>
</feature>
<dbReference type="GO" id="GO:0005783">
    <property type="term" value="C:endoplasmic reticulum"/>
    <property type="evidence" value="ECO:0007669"/>
    <property type="project" value="TreeGrafter"/>
</dbReference>
<dbReference type="PANTHER" id="PTHR13315">
    <property type="entry name" value="METALLO PHOSPHOESTERASE RELATED"/>
    <property type="match status" value="1"/>
</dbReference>
<sequence>MRPSDIFLAIFRFLIPPALILPCYVYFYPVLQGCRFPLAKPGEAACYFGDTPRPAVEAEPAPFRLLALADPQLEGDTSLPDPNAPLLPGLGRWREVGVTAASYALVTEDVPRLFAGYRKRVDLWGNDLYLSHIYRTMLWWSDPTHTVVLGDLLGSQWIGHDEFEHRSERFWKTVFKGGRQVGREVTDVSGKAGILGQDKAWRNRIITVAGNHDIGYAGDIDDKRVERFERSFGSVNWDTTFKLNGSTSSTTPQSWTFGLFAKDTTPALHLIILNSMNLDSPAWDTNLQQKSLTFLEDQLTKNTHSPNTGTIILTHVPLHKEPGVCVDSPYFSFFSPDQGGGIREQNHLSSEISSRVLDGLTTPTNGGATRGNAIILNGHDHEGCDVLHYHSPDPNADESRTWQTIPYPTTQTSQYPDTSHLREITVRSMMGSYHGNAGLLSAWYDHDSEEWSFEYGECMFGVQHIWWGVHIFLLLEIGLGVAGLVSWVLEDLGEARKLEREQGRGDKVKRA</sequence>
<dbReference type="InterPro" id="IPR029052">
    <property type="entry name" value="Metallo-depent_PP-like"/>
</dbReference>
<evidence type="ECO:0000256" key="2">
    <source>
        <dbReference type="SAM" id="Phobius"/>
    </source>
</evidence>
<reference evidence="3" key="1">
    <citation type="submission" date="2023-08" db="EMBL/GenBank/DDBJ databases">
        <title>Black Yeasts Isolated from many extreme environments.</title>
        <authorList>
            <person name="Coleine C."/>
            <person name="Stajich J.E."/>
            <person name="Selbmann L."/>
        </authorList>
    </citation>
    <scope>NUCLEOTIDE SEQUENCE</scope>
    <source>
        <strain evidence="3">CCFEE 5401</strain>
    </source>
</reference>
<dbReference type="AlphaFoldDB" id="A0AAN7TGL7"/>
<dbReference type="Gene3D" id="3.60.21.10">
    <property type="match status" value="1"/>
</dbReference>
<keyword evidence="2" id="KW-0812">Transmembrane</keyword>
<proteinExistence type="predicted"/>
<protein>
    <recommendedName>
        <fullName evidence="5">Calcineurin-like phosphoesterase domain-containing protein</fullName>
    </recommendedName>
</protein>
<name>A0AAN7TGL7_9PEZI</name>
<dbReference type="GO" id="GO:0006506">
    <property type="term" value="P:GPI anchor biosynthetic process"/>
    <property type="evidence" value="ECO:0007669"/>
    <property type="project" value="InterPro"/>
</dbReference>
<dbReference type="SUPFAM" id="SSF56300">
    <property type="entry name" value="Metallo-dependent phosphatases"/>
    <property type="match status" value="1"/>
</dbReference>
<dbReference type="PROSITE" id="PS51257">
    <property type="entry name" value="PROKAR_LIPOPROTEIN"/>
    <property type="match status" value="1"/>
</dbReference>
<accession>A0AAN7TGL7</accession>
<feature type="transmembrane region" description="Helical" evidence="2">
    <location>
        <begin position="7"/>
        <end position="27"/>
    </location>
</feature>
<comment type="caution">
    <text evidence="3">The sequence shown here is derived from an EMBL/GenBank/DDBJ whole genome shotgun (WGS) entry which is preliminary data.</text>
</comment>
<gene>
    <name evidence="3" type="ORF">LTR62_005723</name>
</gene>
<evidence type="ECO:0008006" key="5">
    <source>
        <dbReference type="Google" id="ProtNLM"/>
    </source>
</evidence>
<dbReference type="Proteomes" id="UP001310890">
    <property type="component" value="Unassembled WGS sequence"/>
</dbReference>